<reference evidence="3" key="1">
    <citation type="submission" date="2016-06" db="EMBL/GenBank/DDBJ databases">
        <authorList>
            <person name="Varghese N."/>
            <person name="Submissions Spin"/>
        </authorList>
    </citation>
    <scope>NUCLEOTIDE SEQUENCE [LARGE SCALE GENOMIC DNA]</scope>
    <source>
        <strain evidence="3">DSM 43819</strain>
    </source>
</reference>
<dbReference type="Pfam" id="PF13649">
    <property type="entry name" value="Methyltransf_25"/>
    <property type="match status" value="1"/>
</dbReference>
<dbReference type="GO" id="GO:0008168">
    <property type="term" value="F:methyltransferase activity"/>
    <property type="evidence" value="ECO:0007669"/>
    <property type="project" value="UniProtKB-KW"/>
</dbReference>
<keyword evidence="2" id="KW-0808">Transferase</keyword>
<keyword evidence="3" id="KW-1185">Reference proteome</keyword>
<dbReference type="AlphaFoldDB" id="A0A1C5H8Z9"/>
<gene>
    <name evidence="2" type="ORF">GA0070613_0994</name>
</gene>
<feature type="domain" description="Methyltransferase" evidence="1">
    <location>
        <begin position="46"/>
        <end position="134"/>
    </location>
</feature>
<keyword evidence="2" id="KW-0489">Methyltransferase</keyword>
<dbReference type="InterPro" id="IPR041698">
    <property type="entry name" value="Methyltransf_25"/>
</dbReference>
<dbReference type="RefSeq" id="WP_089011193.1">
    <property type="nucleotide sequence ID" value="NZ_LT607754.1"/>
</dbReference>
<dbReference type="InterPro" id="IPR050508">
    <property type="entry name" value="Methyltransf_Superfamily"/>
</dbReference>
<sequence>MDEVIARNRAAYDRIAEDFAARNPDVPAPYLAFADEFQRRADGPLLDLGCGPGRDLAFWAGRGVAAVGLDLSAAMLRAARTRVQAPLVQGDLLRLPFRAGVFGGVWCSAALLHLPKAAASAALADMRRVLRPGGPLLLSLQEGDGESWQRWPGENADRFFARYRAEEVGELLRGVGFTLLGRERDVTPTGKRWLCHLAAAG</sequence>
<dbReference type="PANTHER" id="PTHR42912">
    <property type="entry name" value="METHYLTRANSFERASE"/>
    <property type="match status" value="1"/>
</dbReference>
<dbReference type="EMBL" id="LT607754">
    <property type="protein sequence ID" value="SCG42515.1"/>
    <property type="molecule type" value="Genomic_DNA"/>
</dbReference>
<evidence type="ECO:0000259" key="1">
    <source>
        <dbReference type="Pfam" id="PF13649"/>
    </source>
</evidence>
<dbReference type="OrthoDB" id="189743at2"/>
<accession>A0A1C5H8Z9</accession>
<protein>
    <submittedName>
        <fullName evidence="2">Methyltransferase domain-containing protein</fullName>
    </submittedName>
</protein>
<dbReference type="Gene3D" id="3.40.50.150">
    <property type="entry name" value="Vaccinia Virus protein VP39"/>
    <property type="match status" value="1"/>
</dbReference>
<evidence type="ECO:0000313" key="3">
    <source>
        <dbReference type="Proteomes" id="UP000198221"/>
    </source>
</evidence>
<dbReference type="GO" id="GO:0032259">
    <property type="term" value="P:methylation"/>
    <property type="evidence" value="ECO:0007669"/>
    <property type="project" value="UniProtKB-KW"/>
</dbReference>
<evidence type="ECO:0000313" key="2">
    <source>
        <dbReference type="EMBL" id="SCG42515.1"/>
    </source>
</evidence>
<name>A0A1C5H8Z9_9ACTN</name>
<proteinExistence type="predicted"/>
<dbReference type="InterPro" id="IPR029063">
    <property type="entry name" value="SAM-dependent_MTases_sf"/>
</dbReference>
<dbReference type="SUPFAM" id="SSF53335">
    <property type="entry name" value="S-adenosyl-L-methionine-dependent methyltransferases"/>
    <property type="match status" value="1"/>
</dbReference>
<dbReference type="CDD" id="cd02440">
    <property type="entry name" value="AdoMet_MTases"/>
    <property type="match status" value="1"/>
</dbReference>
<dbReference type="Proteomes" id="UP000198221">
    <property type="component" value="Chromosome I"/>
</dbReference>
<organism evidence="2 3">
    <name type="scientific">Micromonospora inositola</name>
    <dbReference type="NCBI Taxonomy" id="47865"/>
    <lineage>
        <taxon>Bacteria</taxon>
        <taxon>Bacillati</taxon>
        <taxon>Actinomycetota</taxon>
        <taxon>Actinomycetes</taxon>
        <taxon>Micromonosporales</taxon>
        <taxon>Micromonosporaceae</taxon>
        <taxon>Micromonospora</taxon>
    </lineage>
</organism>